<evidence type="ECO:0000256" key="3">
    <source>
        <dbReference type="ARBA" id="ARBA00022840"/>
    </source>
</evidence>
<evidence type="ECO:0000256" key="1">
    <source>
        <dbReference type="ARBA" id="ARBA00022598"/>
    </source>
</evidence>
<protein>
    <submittedName>
        <fullName evidence="6">Biotin carboxylase-like ATP-grasp domain-containing protein</fullName>
    </submittedName>
</protein>
<keyword evidence="7" id="KW-1185">Reference proteome</keyword>
<dbReference type="GO" id="GO:0046872">
    <property type="term" value="F:metal ion binding"/>
    <property type="evidence" value="ECO:0007669"/>
    <property type="project" value="InterPro"/>
</dbReference>
<dbReference type="GO" id="GO:0016874">
    <property type="term" value="F:ligase activity"/>
    <property type="evidence" value="ECO:0007669"/>
    <property type="project" value="UniProtKB-KW"/>
</dbReference>
<dbReference type="KEGG" id="rga:RGR602_PB00407"/>
<dbReference type="HOGENOM" id="CLU_029016_6_2_5"/>
<evidence type="ECO:0000313" key="6">
    <source>
        <dbReference type="EMBL" id="AJD43938.1"/>
    </source>
</evidence>
<dbReference type="PROSITE" id="PS50975">
    <property type="entry name" value="ATP_GRASP"/>
    <property type="match status" value="1"/>
</dbReference>
<dbReference type="SUPFAM" id="SSF56059">
    <property type="entry name" value="Glutathione synthetase ATP-binding domain-like"/>
    <property type="match status" value="1"/>
</dbReference>
<dbReference type="InterPro" id="IPR040570">
    <property type="entry name" value="LAL_C2"/>
</dbReference>
<dbReference type="InterPro" id="IPR005479">
    <property type="entry name" value="CPAse_ATP-bd"/>
</dbReference>
<evidence type="ECO:0000259" key="5">
    <source>
        <dbReference type="PROSITE" id="PS50975"/>
    </source>
</evidence>
<dbReference type="EMBL" id="CP006879">
    <property type="protein sequence ID" value="AJD43938.1"/>
    <property type="molecule type" value="Genomic_DNA"/>
</dbReference>
<dbReference type="Pfam" id="PF18603">
    <property type="entry name" value="LAL_C2"/>
    <property type="match status" value="1"/>
</dbReference>
<name>A0A0B4XBI0_9HYPH</name>
<evidence type="ECO:0000256" key="4">
    <source>
        <dbReference type="PROSITE-ProRule" id="PRU00409"/>
    </source>
</evidence>
<keyword evidence="3 4" id="KW-0067">ATP-binding</keyword>
<dbReference type="Pfam" id="PF02655">
    <property type="entry name" value="ATP-grasp_3"/>
    <property type="match status" value="1"/>
</dbReference>
<dbReference type="SUPFAM" id="SSF51735">
    <property type="entry name" value="NAD(P)-binding Rossmann-fold domains"/>
    <property type="match status" value="1"/>
</dbReference>
<organism evidence="6 7">
    <name type="scientific">Rhizobium gallicum bv. gallicum R602sp</name>
    <dbReference type="NCBI Taxonomy" id="1041138"/>
    <lineage>
        <taxon>Bacteria</taxon>
        <taxon>Pseudomonadati</taxon>
        <taxon>Pseudomonadota</taxon>
        <taxon>Alphaproteobacteria</taxon>
        <taxon>Hyphomicrobiales</taxon>
        <taxon>Rhizobiaceae</taxon>
        <taxon>Rhizobium/Agrobacterium group</taxon>
        <taxon>Rhizobium</taxon>
    </lineage>
</organism>
<dbReference type="InterPro" id="IPR011761">
    <property type="entry name" value="ATP-grasp"/>
</dbReference>
<evidence type="ECO:0000256" key="2">
    <source>
        <dbReference type="ARBA" id="ARBA00022741"/>
    </source>
</evidence>
<dbReference type="PANTHER" id="PTHR43585">
    <property type="entry name" value="FUMIPYRROLE BIOSYNTHESIS PROTEIN C"/>
    <property type="match status" value="1"/>
</dbReference>
<dbReference type="InterPro" id="IPR052032">
    <property type="entry name" value="ATP-dep_AA_Ligase"/>
</dbReference>
<dbReference type="GO" id="GO:0005524">
    <property type="term" value="F:ATP binding"/>
    <property type="evidence" value="ECO:0007669"/>
    <property type="project" value="UniProtKB-UniRule"/>
</dbReference>
<keyword evidence="2 4" id="KW-0547">Nucleotide-binding</keyword>
<accession>A0A0B4XBI0</accession>
<dbReference type="Proteomes" id="UP000031368">
    <property type="component" value="Plasmid pRgalR602b"/>
</dbReference>
<dbReference type="InterPro" id="IPR036291">
    <property type="entry name" value="NAD(P)-bd_dom_sf"/>
</dbReference>
<keyword evidence="1" id="KW-0436">Ligase</keyword>
<dbReference type="AlphaFoldDB" id="A0A0B4XBI0"/>
<dbReference type="RefSeq" id="WP_040114344.1">
    <property type="nucleotide sequence ID" value="NZ_CP006879.1"/>
</dbReference>
<proteinExistence type="predicted"/>
<sequence>MASSALILLEGHTRGVGLLYVQAAKRLGLHPINFAADPTMYDYLAAENIETIRIDTGDLNALIRECSRLRAIYDIAGITSSEEDVYATVAKLCRHFDLPGPNPASIERCCDKFTQRQLLKEAGVPIPAYRLAAKATDVESAAAEIGLPVILKPAVGCGSRGVRLCRTVYDLRDHTTYLLDGKHKWKTPPRILVEEFAEGPHYSANIMGNEVVGIAAADFGPPPHFVYHEFTLPAGLTDEEHERAADVSLSCLPALGLGWGPTNVELRWTKRGPLVIEVNPRLSGTPDPQLVHLAYGVDLITEHVKLVIGDECNLRRRHSHTAAARILVPDRDGTLDWIGGDSRAAAVTGIAEVKLYVEPETPIIRKGDTRDWIGHVIAASPGVAETGAILQRAVDLIGWSITPFPPLSE</sequence>
<dbReference type="Gene3D" id="3.30.470.20">
    <property type="entry name" value="ATP-grasp fold, B domain"/>
    <property type="match status" value="1"/>
</dbReference>
<dbReference type="PROSITE" id="PS00867">
    <property type="entry name" value="CPSASE_2"/>
    <property type="match status" value="1"/>
</dbReference>
<reference evidence="6 7" key="1">
    <citation type="submission" date="2013-11" db="EMBL/GenBank/DDBJ databases">
        <title>Complete genome sequence of Rhizobium gallicum bv. gallicum R602.</title>
        <authorList>
            <person name="Bustos P."/>
            <person name="Santamaria R.I."/>
            <person name="Lozano L."/>
            <person name="Acosta J.L."/>
            <person name="Ormeno-Orrillo E."/>
            <person name="Rogel M.A."/>
            <person name="Romero D."/>
            <person name="Cevallos M.A."/>
            <person name="Martinez-Romero E."/>
            <person name="Gonzalez V."/>
        </authorList>
    </citation>
    <scope>NUCLEOTIDE SEQUENCE [LARGE SCALE GENOMIC DNA]</scope>
    <source>
        <strain evidence="6 7">R602</strain>
        <plasmid evidence="6 7">pRgalR602b</plasmid>
    </source>
</reference>
<gene>
    <name evidence="6" type="ORF">RGR602_PB00407</name>
</gene>
<geneLocation type="plasmid" evidence="6 7">
    <name>pRgalR602b</name>
</geneLocation>
<evidence type="ECO:0000313" key="7">
    <source>
        <dbReference type="Proteomes" id="UP000031368"/>
    </source>
</evidence>
<dbReference type="InterPro" id="IPR003806">
    <property type="entry name" value="ATP-grasp_PylC-type"/>
</dbReference>
<dbReference type="PANTHER" id="PTHR43585:SF2">
    <property type="entry name" value="ATP-GRASP ENZYME FSQD"/>
    <property type="match status" value="1"/>
</dbReference>
<feature type="domain" description="ATP-grasp" evidence="5">
    <location>
        <begin position="116"/>
        <end position="308"/>
    </location>
</feature>
<keyword evidence="6" id="KW-0614">Plasmid</keyword>